<dbReference type="InterPro" id="IPR009017">
    <property type="entry name" value="GFP"/>
</dbReference>
<reference evidence="22" key="1">
    <citation type="submission" date="2021-02" db="EMBL/GenBank/DDBJ databases">
        <authorList>
            <person name="Nowell W R."/>
        </authorList>
    </citation>
    <scope>NUCLEOTIDE SEQUENCE</scope>
</reference>
<dbReference type="InterPro" id="IPR001841">
    <property type="entry name" value="Znf_RING"/>
</dbReference>
<evidence type="ECO:0000256" key="1">
    <source>
        <dbReference type="ARBA" id="ARBA00004302"/>
    </source>
</evidence>
<evidence type="ECO:0000256" key="17">
    <source>
        <dbReference type="SAM" id="MobiDB-lite"/>
    </source>
</evidence>
<evidence type="ECO:0000256" key="5">
    <source>
        <dbReference type="ARBA" id="ARBA00022729"/>
    </source>
</evidence>
<keyword evidence="4 14" id="KW-0245">EGF-like domain</keyword>
<dbReference type="PROSITE" id="PS00010">
    <property type="entry name" value="ASX_HYDROXYL"/>
    <property type="match status" value="1"/>
</dbReference>
<evidence type="ECO:0000256" key="12">
    <source>
        <dbReference type="ARBA" id="ARBA00023157"/>
    </source>
</evidence>
<dbReference type="SMART" id="SM00682">
    <property type="entry name" value="G2F"/>
    <property type="match status" value="1"/>
</dbReference>
<evidence type="ECO:0000259" key="20">
    <source>
        <dbReference type="PROSITE" id="PS51059"/>
    </source>
</evidence>
<evidence type="ECO:0000313" key="22">
    <source>
        <dbReference type="EMBL" id="CAF4294925.1"/>
    </source>
</evidence>
<dbReference type="InterPro" id="IPR003886">
    <property type="entry name" value="NIDO_dom"/>
</dbReference>
<evidence type="ECO:0000259" key="18">
    <source>
        <dbReference type="PROSITE" id="PS50026"/>
    </source>
</evidence>
<sequence length="1966" mass="223058">MKPSKHIQEKSETIDESNFFIYNDGIELPREDDTHSEQIILSPEIPFITTIYESVYINTNGFLSFLLPIAYFFPQITLTSYTGYAIIAPFWADIDASIKGGSITYKYSKEEDLLRKAKDLIQQGFSQSQTFQPKSVLICTWQNVHPLLDKENKKNTFQVAIVSDGVQTFSIFMYAKIEFISAYSPTKLGREDRYAEAGFTDGTPQQTIVLPGSGGETMVNLVKESNIGKPGVWVYLIGDRRQYGRFRVTPAGSDDNYEQAFAPVQPAYSSNMFPQERHNFYYEQLTSPLASTIPPDAVECQTCARNSQCENQGNGYCCRCIFPYLGSGLRCERAENYPVVGKINGEINGHKLDSELQGYIYIEDGRIHNSLYNMPLIHSHLQQLIPLFNTINWLFGAIHRFSDPIENGFALTGGIVNRSSLIRFFEVDNTTEQSILNIEQHFRGIESGVLYVDTYINGSLPHPEGNLSVSIGNNNIKYIKRSLGHYDAKSLATYTLISKVDNNSSVVYNMSYEVEDTLTFYECLHNPHRAGKEMVVSIQDNHIYHSIEDTTIRFFTISKVGTQAPKFDPCDSSPCHGYAQCIPNFEQHSYECKCNSGFIGDGIRRCDDINECTQSPCHPNAICTNTYGNFTCECKQNYIGNGFFCKPINDEIETCTTKICPQFSTCIQDPHTRQARCLCKEGWQMVDDTENHAPGSSKSVCKPKQCNEYYNCDTYANCLINENTQKYECICKPGFYGDGYSCTAHFCSSDGDCGYNAHCLPDEQRPGFSKCVCDPGFLNDGTTFSTCVKDVISCNIENKCHTNAQCVYNERIDRHVCLCRTGYKGDGITCRHEHSCLENATICSTSAACVYDPILQDNVCSCRDGFVGDGMHCAEILGGPKEQFLIVNQGQTILKVPLTASGLTNGNENRILYVPRMRAVGISIDCRQQFVYFTDTSGKTIQRMKYDGSEQKIILSGLGSPEGIAVDWVSRLIFWTDSLLKRIEVAKVDGSLRKVLLDKNIQNPRAIAVNPELGYVFWTDWNRQNPRIERANMDGSERKILVSDKLGLPNGLYYDHHRRELCWGDAKMKTIECVRDDGSNRRIVLADQTTMIFGLSDGLQYAYWTDWSTNKIGRIDKTPSHSPDSVLLPSGGNGKLYGLVAVKNSCPHDNENMSQLSSKPDRSNSDDDADSTESDQLSPPTKRRCQSSNLQLCLPNQSSSVLVHLLPDDVKENKEECRSCGKQEILLRAFNCPSLHYFCLNCIFNWTKKHIQTKTPPACLVVDCGYLLKHEDLDDLPITIKDHQILLQLIQINIDKNEAINNFRIKCDKCCLYIDQHDFFIHYNQCLGSSVTIPCEICFCPILMDDYEQHMLLCTNDDNTTLAQFLCKHLQNPNIDVKHIKLFISSWQRKHRRAIDVYEMIETLNQTNGFSKETCDVCRNSMQSDAFYFLNCYENHSLCLLCYKQRLQNQMNNNVVLTCHQCTYHLQDKDLSETRIFTNEEIVSFQNYQSKKVFELYSNLYGAEDVPDVNVTAQPQQQQQQQNELTVMNDDNTPRRKCELCSKLHSYGNIFVLNCNCKICYNCFANEVNRQRTITNELLICSLCRSPIKYNDLSNLRLPPDEIQAIQSYQQGKLFEAEHAVHFSRQKSSQITNNDYNHDGDDDDDVDVLLLNQQQYLPKYWTLPMLTNFSRHTLDLQSTEYTFVADRFHHSWANLKNHLSAPVPSLRTVRRPRLPQSAVAPTPIGPSPILIGPPPLPQSSVFVPSINNHAATQLQAVLLQRIRSIQVPNTNSNNGSAINQQQQQQQQQQQYHGFGNLPYNLSLGTNPMAPQPSGSLPMHPSMPFLKQSMYGPNMLNTAPRGPPPMPPGSTQPVARLPAQPRPAAPTTPKPEIIQIERIQNQRWFKQYSAHKCEFRQKIGKHTEQWLFHGCDERSSKNIEVEWFNRSYAGQHAVAFGQGCYFARDALYSHNYALPDRNGIRRMFLGK</sequence>
<dbReference type="InterPro" id="IPR018097">
    <property type="entry name" value="EGF_Ca-bd_CS"/>
</dbReference>
<evidence type="ECO:0000259" key="19">
    <source>
        <dbReference type="PROSITE" id="PS50993"/>
    </source>
</evidence>
<dbReference type="InterPro" id="IPR011042">
    <property type="entry name" value="6-blade_b-propeller_TolB-like"/>
</dbReference>
<keyword evidence="12 14" id="KW-1015">Disulfide bond</keyword>
<evidence type="ECO:0000256" key="3">
    <source>
        <dbReference type="ARBA" id="ARBA00022530"/>
    </source>
</evidence>
<feature type="domain" description="EGF-like" evidence="18">
    <location>
        <begin position="566"/>
        <end position="607"/>
    </location>
</feature>
<dbReference type="GO" id="GO:0060070">
    <property type="term" value="P:canonical Wnt signaling pathway"/>
    <property type="evidence" value="ECO:0007669"/>
    <property type="project" value="TreeGrafter"/>
</dbReference>
<protein>
    <recommendedName>
        <fullName evidence="16">Poly [ADP-ribose] polymerase</fullName>
        <shortName evidence="16">PARP</shortName>
        <ecNumber evidence="16">2.4.2.-</ecNumber>
    </recommendedName>
</protein>
<dbReference type="EC" id="2.4.2.-" evidence="16"/>
<dbReference type="PROSITE" id="PS50026">
    <property type="entry name" value="EGF_3"/>
    <property type="match status" value="4"/>
</dbReference>
<evidence type="ECO:0000256" key="7">
    <source>
        <dbReference type="ARBA" id="ARBA00022771"/>
    </source>
</evidence>
<evidence type="ECO:0000259" key="21">
    <source>
        <dbReference type="PROSITE" id="PS51220"/>
    </source>
</evidence>
<feature type="compositionally biased region" description="Polar residues" evidence="17">
    <location>
        <begin position="1770"/>
        <end position="1779"/>
    </location>
</feature>
<dbReference type="SUPFAM" id="SSF57184">
    <property type="entry name" value="Growth factor receptor domain"/>
    <property type="match status" value="2"/>
</dbReference>
<feature type="domain" description="Nidogen G2 beta-barrel" evidence="19">
    <location>
        <begin position="335"/>
        <end position="570"/>
    </location>
</feature>
<dbReference type="GO" id="GO:0017147">
    <property type="term" value="F:Wnt-protein binding"/>
    <property type="evidence" value="ECO:0007669"/>
    <property type="project" value="TreeGrafter"/>
</dbReference>
<comment type="caution">
    <text evidence="14">Lacks conserved residue(s) required for the propagation of feature annotation.</text>
</comment>
<feature type="domain" description="PARP catalytic" evidence="20">
    <location>
        <begin position="1823"/>
        <end position="1966"/>
    </location>
</feature>
<dbReference type="Gene3D" id="2.40.155.10">
    <property type="entry name" value="Green fluorescent protein"/>
    <property type="match status" value="1"/>
</dbReference>
<feature type="domain" description="EGF-like" evidence="18">
    <location>
        <begin position="790"/>
        <end position="831"/>
    </location>
</feature>
<evidence type="ECO:0000256" key="11">
    <source>
        <dbReference type="ARBA" id="ARBA00022889"/>
    </source>
</evidence>
<name>A0A820HQT6_9BILA</name>
<dbReference type="GO" id="GO:0005886">
    <property type="term" value="C:plasma membrane"/>
    <property type="evidence" value="ECO:0007669"/>
    <property type="project" value="TreeGrafter"/>
</dbReference>
<feature type="compositionally biased region" description="Pro residues" evidence="17">
    <location>
        <begin position="1840"/>
        <end position="1849"/>
    </location>
</feature>
<dbReference type="InterPro" id="IPR000152">
    <property type="entry name" value="EGF-type_Asp/Asn_hydroxyl_site"/>
</dbReference>
<keyword evidence="13" id="KW-0325">Glycoprotein</keyword>
<dbReference type="InterPro" id="IPR024731">
    <property type="entry name" value="NELL2-like_EGF"/>
</dbReference>
<accession>A0A820HQT6</accession>
<dbReference type="InterPro" id="IPR001881">
    <property type="entry name" value="EGF-like_Ca-bd_dom"/>
</dbReference>
<feature type="domain" description="NIDO" evidence="21">
    <location>
        <begin position="89"/>
        <end position="240"/>
    </location>
</feature>
<dbReference type="GO" id="GO:0003950">
    <property type="term" value="F:NAD+ poly-ADP-ribosyltransferase activity"/>
    <property type="evidence" value="ECO:0007669"/>
    <property type="project" value="UniProtKB-UniRule"/>
</dbReference>
<dbReference type="GO" id="GO:0007160">
    <property type="term" value="P:cell-matrix adhesion"/>
    <property type="evidence" value="ECO:0007669"/>
    <property type="project" value="InterPro"/>
</dbReference>
<evidence type="ECO:0000256" key="9">
    <source>
        <dbReference type="ARBA" id="ARBA00022837"/>
    </source>
</evidence>
<dbReference type="Pfam" id="PF00058">
    <property type="entry name" value="Ldl_recept_b"/>
    <property type="match status" value="3"/>
</dbReference>
<dbReference type="GO" id="GO:0005604">
    <property type="term" value="C:basement membrane"/>
    <property type="evidence" value="ECO:0007669"/>
    <property type="project" value="UniProtKB-SubCell"/>
</dbReference>
<feature type="compositionally biased region" description="Low complexity" evidence="17">
    <location>
        <begin position="1780"/>
        <end position="1790"/>
    </location>
</feature>
<evidence type="ECO:0000256" key="10">
    <source>
        <dbReference type="ARBA" id="ARBA00022869"/>
    </source>
</evidence>
<dbReference type="PROSITE" id="PS50993">
    <property type="entry name" value="NIDOGEN_G2"/>
    <property type="match status" value="1"/>
</dbReference>
<keyword evidence="23" id="KW-1185">Reference proteome</keyword>
<feature type="disulfide bond" evidence="14">
    <location>
        <begin position="800"/>
        <end position="817"/>
    </location>
</feature>
<dbReference type="SMART" id="SM00184">
    <property type="entry name" value="RING"/>
    <property type="match status" value="3"/>
</dbReference>
<gene>
    <name evidence="22" type="ORF">UJA718_LOCUS12261</name>
</gene>
<keyword evidence="6" id="KW-0677">Repeat</keyword>
<keyword evidence="10" id="KW-0084">Basement membrane</keyword>
<feature type="domain" description="EGF-like" evidence="18">
    <location>
        <begin position="608"/>
        <end position="646"/>
    </location>
</feature>
<keyword evidence="8" id="KW-0862">Zinc</keyword>
<keyword evidence="16" id="KW-0520">NAD</keyword>
<evidence type="ECO:0000256" key="16">
    <source>
        <dbReference type="RuleBase" id="RU362114"/>
    </source>
</evidence>
<dbReference type="Pfam" id="PF07474">
    <property type="entry name" value="G2F"/>
    <property type="match status" value="1"/>
</dbReference>
<dbReference type="SMART" id="SM00179">
    <property type="entry name" value="EGF_CA"/>
    <property type="match status" value="3"/>
</dbReference>
<dbReference type="Pfam" id="PF12947">
    <property type="entry name" value="EGF_3"/>
    <property type="match status" value="2"/>
</dbReference>
<dbReference type="PROSITE" id="PS51120">
    <property type="entry name" value="LDLRB"/>
    <property type="match status" value="3"/>
</dbReference>
<dbReference type="PANTHER" id="PTHR46513">
    <property type="entry name" value="VITELLOGENIN RECEPTOR-LIKE PROTEIN-RELATED-RELATED"/>
    <property type="match status" value="1"/>
</dbReference>
<dbReference type="GO" id="GO:0008270">
    <property type="term" value="F:zinc ion binding"/>
    <property type="evidence" value="ECO:0007669"/>
    <property type="project" value="UniProtKB-KW"/>
</dbReference>
<feature type="disulfide bond" evidence="14">
    <location>
        <begin position="712"/>
        <end position="729"/>
    </location>
</feature>
<dbReference type="Gene3D" id="2.120.10.30">
    <property type="entry name" value="TolB, C-terminal domain"/>
    <property type="match status" value="1"/>
</dbReference>
<feature type="region of interest" description="Disordered" evidence="17">
    <location>
        <begin position="1770"/>
        <end position="1867"/>
    </location>
</feature>
<evidence type="ECO:0000256" key="15">
    <source>
        <dbReference type="PROSITE-ProRule" id="PRU00461"/>
    </source>
</evidence>
<evidence type="ECO:0000256" key="2">
    <source>
        <dbReference type="ARBA" id="ARBA00022525"/>
    </source>
</evidence>
<dbReference type="FunFam" id="2.120.10.30:FF:000241">
    <property type="entry name" value="Low-density lipoprotein receptor-related protein 6"/>
    <property type="match status" value="1"/>
</dbReference>
<dbReference type="Gene3D" id="2.10.25.10">
    <property type="entry name" value="Laminin"/>
    <property type="match status" value="5"/>
</dbReference>
<evidence type="ECO:0000256" key="13">
    <source>
        <dbReference type="ARBA" id="ARBA00023180"/>
    </source>
</evidence>
<feature type="repeat" description="LDL-receptor class B" evidence="15">
    <location>
        <begin position="1014"/>
        <end position="1058"/>
    </location>
</feature>
<dbReference type="SMART" id="SM00539">
    <property type="entry name" value="NIDO"/>
    <property type="match status" value="1"/>
</dbReference>
<dbReference type="InterPro" id="IPR000742">
    <property type="entry name" value="EGF"/>
</dbReference>
<feature type="disulfide bond" evidence="14">
    <location>
        <begin position="575"/>
        <end position="592"/>
    </location>
</feature>
<dbReference type="SUPFAM" id="SSF54511">
    <property type="entry name" value="GFP-like"/>
    <property type="match status" value="1"/>
</dbReference>
<feature type="domain" description="EGF-like" evidence="18">
    <location>
        <begin position="702"/>
        <end position="743"/>
    </location>
</feature>
<keyword evidence="5" id="KW-0732">Signal</keyword>
<keyword evidence="16" id="KW-0328">Glycosyltransferase</keyword>
<dbReference type="Pfam" id="PF06119">
    <property type="entry name" value="NIDO"/>
    <property type="match status" value="1"/>
</dbReference>
<comment type="caution">
    <text evidence="22">The sequence shown here is derived from an EMBL/GenBank/DDBJ whole genome shotgun (WGS) entry which is preliminary data.</text>
</comment>
<dbReference type="Proteomes" id="UP000663873">
    <property type="component" value="Unassembled WGS sequence"/>
</dbReference>
<organism evidence="22 23">
    <name type="scientific">Rotaria socialis</name>
    <dbReference type="NCBI Taxonomy" id="392032"/>
    <lineage>
        <taxon>Eukaryota</taxon>
        <taxon>Metazoa</taxon>
        <taxon>Spiralia</taxon>
        <taxon>Gnathifera</taxon>
        <taxon>Rotifera</taxon>
        <taxon>Eurotatoria</taxon>
        <taxon>Bdelloidea</taxon>
        <taxon>Philodinida</taxon>
        <taxon>Philodinidae</taxon>
        <taxon>Rotaria</taxon>
    </lineage>
</organism>
<dbReference type="PROSITE" id="PS01186">
    <property type="entry name" value="EGF_2"/>
    <property type="match status" value="5"/>
</dbReference>
<keyword evidence="2" id="KW-0964">Secreted</keyword>
<dbReference type="PROSITE" id="PS01187">
    <property type="entry name" value="EGF_CA"/>
    <property type="match status" value="1"/>
</dbReference>
<dbReference type="GO" id="GO:0042813">
    <property type="term" value="F:Wnt receptor activity"/>
    <property type="evidence" value="ECO:0007669"/>
    <property type="project" value="TreeGrafter"/>
</dbReference>
<dbReference type="InterPro" id="IPR000033">
    <property type="entry name" value="LDLR_classB_rpt"/>
</dbReference>
<keyword evidence="7" id="KW-0863">Zinc-finger</keyword>
<dbReference type="PANTHER" id="PTHR46513:SF13">
    <property type="entry name" value="EGF-LIKE DOMAIN-CONTAINING PROTEIN"/>
    <property type="match status" value="1"/>
</dbReference>
<dbReference type="SUPFAM" id="SSF56399">
    <property type="entry name" value="ADP-ribosylation"/>
    <property type="match status" value="1"/>
</dbReference>
<dbReference type="GO" id="GO:0005509">
    <property type="term" value="F:calcium ion binding"/>
    <property type="evidence" value="ECO:0007669"/>
    <property type="project" value="InterPro"/>
</dbReference>
<dbReference type="PROSITE" id="PS51220">
    <property type="entry name" value="NIDO"/>
    <property type="match status" value="1"/>
</dbReference>
<dbReference type="InterPro" id="IPR012317">
    <property type="entry name" value="Poly(ADP-ribose)pol_cat_dom"/>
</dbReference>
<evidence type="ECO:0000313" key="23">
    <source>
        <dbReference type="Proteomes" id="UP000663873"/>
    </source>
</evidence>
<evidence type="ECO:0000256" key="6">
    <source>
        <dbReference type="ARBA" id="ARBA00022737"/>
    </source>
</evidence>
<keyword evidence="3" id="KW-0272">Extracellular matrix</keyword>
<keyword evidence="9" id="KW-0106">Calcium</keyword>
<dbReference type="PROSITE" id="PS51059">
    <property type="entry name" value="PARP_CATALYTIC"/>
    <property type="match status" value="1"/>
</dbReference>
<feature type="region of interest" description="Disordered" evidence="17">
    <location>
        <begin position="1150"/>
        <end position="1184"/>
    </location>
</feature>
<dbReference type="InterPro" id="IPR050778">
    <property type="entry name" value="Cueball_EGF_LRP_Nidogen"/>
</dbReference>
<evidence type="ECO:0000256" key="4">
    <source>
        <dbReference type="ARBA" id="ARBA00022536"/>
    </source>
</evidence>
<dbReference type="SMART" id="SM00181">
    <property type="entry name" value="EGF"/>
    <property type="match status" value="8"/>
</dbReference>
<dbReference type="InterPro" id="IPR009030">
    <property type="entry name" value="Growth_fac_rcpt_cys_sf"/>
</dbReference>
<keyword evidence="7" id="KW-0479">Metal-binding</keyword>
<keyword evidence="11" id="KW-0130">Cell adhesion</keyword>
<keyword evidence="16" id="KW-0808">Transferase</keyword>
<dbReference type="Gene3D" id="3.90.228.10">
    <property type="match status" value="1"/>
</dbReference>
<dbReference type="SUPFAM" id="SSF63825">
    <property type="entry name" value="YWTD domain"/>
    <property type="match status" value="1"/>
</dbReference>
<evidence type="ECO:0000256" key="8">
    <source>
        <dbReference type="ARBA" id="ARBA00022833"/>
    </source>
</evidence>
<evidence type="ECO:0000256" key="14">
    <source>
        <dbReference type="PROSITE-ProRule" id="PRU00076"/>
    </source>
</evidence>
<dbReference type="Pfam" id="PF00644">
    <property type="entry name" value="PARP"/>
    <property type="match status" value="1"/>
</dbReference>
<proteinExistence type="predicted"/>
<dbReference type="EMBL" id="CAJOBP010001573">
    <property type="protein sequence ID" value="CAF4294925.1"/>
    <property type="molecule type" value="Genomic_DNA"/>
</dbReference>
<feature type="repeat" description="LDL-receptor class B" evidence="15">
    <location>
        <begin position="971"/>
        <end position="1013"/>
    </location>
</feature>
<feature type="repeat" description="LDL-receptor class B" evidence="15">
    <location>
        <begin position="929"/>
        <end position="970"/>
    </location>
</feature>
<dbReference type="InterPro" id="IPR006605">
    <property type="entry name" value="G2_nidogen/fibulin_G2F"/>
</dbReference>
<dbReference type="CDD" id="cd00054">
    <property type="entry name" value="EGF_CA"/>
    <property type="match status" value="1"/>
</dbReference>
<comment type="subcellular location">
    <subcellularLocation>
        <location evidence="1">Secreted</location>
        <location evidence="1">Extracellular space</location>
        <location evidence="1">Extracellular matrix</location>
        <location evidence="1">Basement membrane</location>
    </subcellularLocation>
</comment>
<dbReference type="FunFam" id="2.10.25.10:FF:000038">
    <property type="entry name" value="Fibrillin 2"/>
    <property type="match status" value="1"/>
</dbReference>
<dbReference type="SMART" id="SM00135">
    <property type="entry name" value="LY"/>
    <property type="match status" value="5"/>
</dbReference>